<dbReference type="RefSeq" id="WP_121371376.1">
    <property type="nucleotide sequence ID" value="NZ_RBKS01000001.1"/>
</dbReference>
<dbReference type="OrthoDB" id="9850693at2"/>
<sequence length="326" mass="33604">MRIRRVAAIAGVVAAMVVVAGGTLVGAGVALRAPAVNASAGKPYPILGPITPAGHPYDELAILRRQRMSDDVLPAAAVKSQDGSGPKLVAGSARLLVSRGPDTVWLVVNSADEVCVMDIDAGGGGATGCTEPNVMATAGESLVDVTLGGGHFSDGIQVVADGAPAKGVIHRGYRQVAPNVWMSKGSHATPVHQASAPHDPLAFPLQAPYSHFAILRRPQTAADAPPKSWYSDDTTDDSTLVPSSVRYAGSYKSYRVYVGVEGDGETCLKTSDMSICGMDLGPVSAGLGDNGKDGSILLVRDSGDHANGMDKGSIRIGQNVWWTPQG</sequence>
<accession>A0A495IKU1</accession>
<comment type="caution">
    <text evidence="1">The sequence shown here is derived from an EMBL/GenBank/DDBJ whole genome shotgun (WGS) entry which is preliminary data.</text>
</comment>
<gene>
    <name evidence="1" type="ORF">C8E83_3572</name>
</gene>
<dbReference type="EMBL" id="RBKS01000001">
    <property type="protein sequence ID" value="RKR76399.1"/>
    <property type="molecule type" value="Genomic_DNA"/>
</dbReference>
<organism evidence="1 2">
    <name type="scientific">Frondihabitans australicus</name>
    <dbReference type="NCBI Taxonomy" id="386892"/>
    <lineage>
        <taxon>Bacteria</taxon>
        <taxon>Bacillati</taxon>
        <taxon>Actinomycetota</taxon>
        <taxon>Actinomycetes</taxon>
        <taxon>Micrococcales</taxon>
        <taxon>Microbacteriaceae</taxon>
        <taxon>Frondihabitans</taxon>
    </lineage>
</organism>
<evidence type="ECO:0000313" key="1">
    <source>
        <dbReference type="EMBL" id="RKR76399.1"/>
    </source>
</evidence>
<name>A0A495IKU1_9MICO</name>
<dbReference type="Proteomes" id="UP000280008">
    <property type="component" value="Unassembled WGS sequence"/>
</dbReference>
<proteinExistence type="predicted"/>
<dbReference type="AlphaFoldDB" id="A0A495IKU1"/>
<protein>
    <submittedName>
        <fullName evidence="1">Uncharacterized protein</fullName>
    </submittedName>
</protein>
<reference evidence="1 2" key="1">
    <citation type="submission" date="2018-10" db="EMBL/GenBank/DDBJ databases">
        <title>Sequencing the genomes of 1000 actinobacteria strains.</title>
        <authorList>
            <person name="Klenk H.-P."/>
        </authorList>
    </citation>
    <scope>NUCLEOTIDE SEQUENCE [LARGE SCALE GENOMIC DNA]</scope>
    <source>
        <strain evidence="1 2">DSM 17894</strain>
    </source>
</reference>
<evidence type="ECO:0000313" key="2">
    <source>
        <dbReference type="Proteomes" id="UP000280008"/>
    </source>
</evidence>
<keyword evidence="2" id="KW-1185">Reference proteome</keyword>